<proteinExistence type="inferred from homology"/>
<evidence type="ECO:0000256" key="2">
    <source>
        <dbReference type="ARBA" id="ARBA00022475"/>
    </source>
</evidence>
<dbReference type="GO" id="GO:0022857">
    <property type="term" value="F:transmembrane transporter activity"/>
    <property type="evidence" value="ECO:0007669"/>
    <property type="project" value="TreeGrafter"/>
</dbReference>
<feature type="domain" description="ABC3 transporter permease C-terminal" evidence="8">
    <location>
        <begin position="311"/>
        <end position="424"/>
    </location>
</feature>
<evidence type="ECO:0000313" key="11">
    <source>
        <dbReference type="Proteomes" id="UP000189674"/>
    </source>
</evidence>
<protein>
    <submittedName>
        <fullName evidence="10">Macrolide export ATP-binding/permease protein MacB</fullName>
        <ecNumber evidence="10">3.6.3.-</ecNumber>
    </submittedName>
</protein>
<evidence type="ECO:0000256" key="5">
    <source>
        <dbReference type="ARBA" id="ARBA00023136"/>
    </source>
</evidence>
<accession>A0A1U9NP84</accession>
<dbReference type="PANTHER" id="PTHR30572:SF4">
    <property type="entry name" value="ABC TRANSPORTER PERMEASE YTRF"/>
    <property type="match status" value="1"/>
</dbReference>
<dbReference type="OrthoDB" id="9770099at2"/>
<dbReference type="Proteomes" id="UP000189674">
    <property type="component" value="Chromosome"/>
</dbReference>
<evidence type="ECO:0000313" key="10">
    <source>
        <dbReference type="EMBL" id="AQT69420.1"/>
    </source>
</evidence>
<keyword evidence="3 7" id="KW-0812">Transmembrane</keyword>
<evidence type="ECO:0000256" key="4">
    <source>
        <dbReference type="ARBA" id="ARBA00022989"/>
    </source>
</evidence>
<dbReference type="Pfam" id="PF02687">
    <property type="entry name" value="FtsX"/>
    <property type="match status" value="1"/>
</dbReference>
<dbReference type="InterPro" id="IPR003838">
    <property type="entry name" value="ABC3_permease_C"/>
</dbReference>
<dbReference type="GO" id="GO:0016787">
    <property type="term" value="F:hydrolase activity"/>
    <property type="evidence" value="ECO:0007669"/>
    <property type="project" value="UniProtKB-KW"/>
</dbReference>
<feature type="domain" description="MacB-like periplasmic core" evidence="9">
    <location>
        <begin position="23"/>
        <end position="238"/>
    </location>
</feature>
<dbReference type="AlphaFoldDB" id="A0A1U9NP84"/>
<evidence type="ECO:0000256" key="3">
    <source>
        <dbReference type="ARBA" id="ARBA00022692"/>
    </source>
</evidence>
<evidence type="ECO:0000256" key="7">
    <source>
        <dbReference type="SAM" id="Phobius"/>
    </source>
</evidence>
<dbReference type="Pfam" id="PF12704">
    <property type="entry name" value="MacB_PCD"/>
    <property type="match status" value="1"/>
</dbReference>
<comment type="subcellular location">
    <subcellularLocation>
        <location evidence="1">Cell membrane</location>
        <topology evidence="1">Multi-pass membrane protein</topology>
    </subcellularLocation>
</comment>
<keyword evidence="10" id="KW-0067">ATP-binding</keyword>
<evidence type="ECO:0000259" key="8">
    <source>
        <dbReference type="Pfam" id="PF02687"/>
    </source>
</evidence>
<dbReference type="InterPro" id="IPR025857">
    <property type="entry name" value="MacB_PCD"/>
</dbReference>
<evidence type="ECO:0000256" key="1">
    <source>
        <dbReference type="ARBA" id="ARBA00004651"/>
    </source>
</evidence>
<feature type="transmembrane region" description="Helical" evidence="7">
    <location>
        <begin position="21"/>
        <end position="43"/>
    </location>
</feature>
<dbReference type="InterPro" id="IPR050250">
    <property type="entry name" value="Macrolide_Exporter_MacB"/>
</dbReference>
<keyword evidence="5 7" id="KW-0472">Membrane</keyword>
<comment type="similarity">
    <text evidence="6">Belongs to the ABC-4 integral membrane protein family.</text>
</comment>
<dbReference type="KEGG" id="alus:STSP2_02610"/>
<dbReference type="GO" id="GO:0005524">
    <property type="term" value="F:ATP binding"/>
    <property type="evidence" value="ECO:0007669"/>
    <property type="project" value="UniProtKB-KW"/>
</dbReference>
<organism evidence="10 11">
    <name type="scientific">Anaerohalosphaera lusitana</name>
    <dbReference type="NCBI Taxonomy" id="1936003"/>
    <lineage>
        <taxon>Bacteria</taxon>
        <taxon>Pseudomonadati</taxon>
        <taxon>Planctomycetota</taxon>
        <taxon>Phycisphaerae</taxon>
        <taxon>Sedimentisphaerales</taxon>
        <taxon>Anaerohalosphaeraceae</taxon>
        <taxon>Anaerohalosphaera</taxon>
    </lineage>
</organism>
<feature type="transmembrane region" description="Helical" evidence="7">
    <location>
        <begin position="352"/>
        <end position="385"/>
    </location>
</feature>
<sequence>MIFRFKRTLKLGVKSLWMHRLRSTLTMLGIIFGVSSVVSMLAIGEGASQDAQEKISQLGSRNIIIKTVPPPEDKSSIGQQQTLKEYGLTYDDAERFRGAIPNVRVLVPNRRISDQALYRNSRVSTEVIGTVPWYREILSLSLKYGRFITTTDTHYKQAVCVIDDKVRNELFLFDDPLGQNIKVGGDYYSVVGVVSAQKDIAASELQGGKNNPEKERGANTGKIYIPLTTARTRFGETSIQMGAGGATLERVELQEIIVQSRTIDQVLSTRRSVQSILSRFHKKNDYEIIVPLELMQRAKDVQRIFTIVLGSIAAISLLVGGIGIMNIMMATVSERTREIGIRRALGARQRDIVMQFLSETLILTLCGGILGMAVGSLIPILVTYFGQMRTVITPGSLVLAFGISAAVGLAFGIYPAYRAAHMDPIESLRHE</sequence>
<feature type="transmembrane region" description="Helical" evidence="7">
    <location>
        <begin position="397"/>
        <end position="417"/>
    </location>
</feature>
<gene>
    <name evidence="10" type="primary">macB_1</name>
    <name evidence="10" type="ORF">STSP2_02610</name>
</gene>
<evidence type="ECO:0000256" key="6">
    <source>
        <dbReference type="ARBA" id="ARBA00038076"/>
    </source>
</evidence>
<keyword evidence="4 7" id="KW-1133">Transmembrane helix</keyword>
<dbReference type="EC" id="3.6.3.-" evidence="10"/>
<keyword evidence="2" id="KW-1003">Cell membrane</keyword>
<keyword evidence="10" id="KW-0378">Hydrolase</keyword>
<dbReference type="STRING" id="1936003.STSP2_02610"/>
<dbReference type="PANTHER" id="PTHR30572">
    <property type="entry name" value="MEMBRANE COMPONENT OF TRANSPORTER-RELATED"/>
    <property type="match status" value="1"/>
</dbReference>
<dbReference type="GO" id="GO:0005886">
    <property type="term" value="C:plasma membrane"/>
    <property type="evidence" value="ECO:0007669"/>
    <property type="project" value="UniProtKB-SubCell"/>
</dbReference>
<evidence type="ECO:0000259" key="9">
    <source>
        <dbReference type="Pfam" id="PF12704"/>
    </source>
</evidence>
<name>A0A1U9NP84_9BACT</name>
<dbReference type="EMBL" id="CP019791">
    <property type="protein sequence ID" value="AQT69420.1"/>
    <property type="molecule type" value="Genomic_DNA"/>
</dbReference>
<keyword evidence="11" id="KW-1185">Reference proteome</keyword>
<feature type="transmembrane region" description="Helical" evidence="7">
    <location>
        <begin position="304"/>
        <end position="331"/>
    </location>
</feature>
<keyword evidence="10" id="KW-0547">Nucleotide-binding</keyword>
<reference evidence="11" key="1">
    <citation type="submission" date="2017-02" db="EMBL/GenBank/DDBJ databases">
        <title>Comparative genomics and description of representatives of a novel lineage of planctomycetes thriving in anoxic sediments.</title>
        <authorList>
            <person name="Spring S."/>
            <person name="Bunk B."/>
            <person name="Sproer C."/>
        </authorList>
    </citation>
    <scope>NUCLEOTIDE SEQUENCE [LARGE SCALE GENOMIC DNA]</scope>
    <source>
        <strain evidence="11">ST-NAGAB-D1</strain>
    </source>
</reference>